<keyword evidence="1" id="KW-1133">Transmembrane helix</keyword>
<organism evidence="2 3">
    <name type="scientific">Trichobilharzia regenti</name>
    <name type="common">Nasal bird schistosome</name>
    <dbReference type="NCBI Taxonomy" id="157069"/>
    <lineage>
        <taxon>Eukaryota</taxon>
        <taxon>Metazoa</taxon>
        <taxon>Spiralia</taxon>
        <taxon>Lophotrochozoa</taxon>
        <taxon>Platyhelminthes</taxon>
        <taxon>Trematoda</taxon>
        <taxon>Digenea</taxon>
        <taxon>Strigeidida</taxon>
        <taxon>Schistosomatoidea</taxon>
        <taxon>Schistosomatidae</taxon>
        <taxon>Trichobilharzia</taxon>
    </lineage>
</organism>
<evidence type="ECO:0000313" key="3">
    <source>
        <dbReference type="WBParaSite" id="TREG1_30950.1"/>
    </source>
</evidence>
<evidence type="ECO:0000313" key="2">
    <source>
        <dbReference type="Proteomes" id="UP000050795"/>
    </source>
</evidence>
<proteinExistence type="predicted"/>
<keyword evidence="1" id="KW-0812">Transmembrane</keyword>
<dbReference type="Proteomes" id="UP000050795">
    <property type="component" value="Unassembled WGS sequence"/>
</dbReference>
<keyword evidence="1" id="KW-0472">Membrane</keyword>
<sequence>MVTLHSARVILASGDCVARCQEEVSVWRRRSSAMCEIVLWVCLWCVGFSVCFPFQLCPCDPGSRNGIQVNVHWS</sequence>
<reference evidence="3" key="2">
    <citation type="submission" date="2023-11" db="UniProtKB">
        <authorList>
            <consortium name="WormBaseParasite"/>
        </authorList>
    </citation>
    <scope>IDENTIFICATION</scope>
</reference>
<name>A0AA85JKP4_TRIRE</name>
<keyword evidence="2" id="KW-1185">Reference proteome</keyword>
<dbReference type="AlphaFoldDB" id="A0AA85JKP4"/>
<evidence type="ECO:0000256" key="1">
    <source>
        <dbReference type="SAM" id="Phobius"/>
    </source>
</evidence>
<accession>A0AA85JKP4</accession>
<protein>
    <submittedName>
        <fullName evidence="3">Uncharacterized protein</fullName>
    </submittedName>
</protein>
<feature type="transmembrane region" description="Helical" evidence="1">
    <location>
        <begin position="37"/>
        <end position="56"/>
    </location>
</feature>
<reference evidence="2" key="1">
    <citation type="submission" date="2022-06" db="EMBL/GenBank/DDBJ databases">
        <authorList>
            <person name="Berger JAMES D."/>
            <person name="Berger JAMES D."/>
        </authorList>
    </citation>
    <scope>NUCLEOTIDE SEQUENCE [LARGE SCALE GENOMIC DNA]</scope>
</reference>
<dbReference type="WBParaSite" id="TREG1_30950.1">
    <property type="protein sequence ID" value="TREG1_30950.1"/>
    <property type="gene ID" value="TREG1_30950"/>
</dbReference>